<dbReference type="OrthoDB" id="5867484at2759"/>
<dbReference type="EMBL" id="UYYG01001160">
    <property type="protein sequence ID" value="VDN57512.1"/>
    <property type="molecule type" value="Genomic_DNA"/>
</dbReference>
<sequence>MTSTMGKYGIGEQCANREHLLRYAEELELFVTKICFRHCRKHLIIPRIFWDSPDSQHFNQIDYILVTSSLKSSPPDSRIATLKQR</sequence>
<name>A0A0N4U8F8_DRAME</name>
<evidence type="ECO:0000313" key="4">
    <source>
        <dbReference type="WBParaSite" id="DME_0000332601-mRNA-1"/>
    </source>
</evidence>
<evidence type="ECO:0000313" key="3">
    <source>
        <dbReference type="Proteomes" id="UP000274756"/>
    </source>
</evidence>
<accession>A0A0N4U8F8</accession>
<proteinExistence type="predicted"/>
<reference evidence="1 3" key="2">
    <citation type="submission" date="2018-11" db="EMBL/GenBank/DDBJ databases">
        <authorList>
            <consortium name="Pathogen Informatics"/>
        </authorList>
    </citation>
    <scope>NUCLEOTIDE SEQUENCE [LARGE SCALE GENOMIC DNA]</scope>
</reference>
<protein>
    <submittedName>
        <fullName evidence="1 4">Uncharacterized protein</fullName>
    </submittedName>
</protein>
<dbReference type="AlphaFoldDB" id="A0A0N4U8F8"/>
<evidence type="ECO:0000313" key="2">
    <source>
        <dbReference type="Proteomes" id="UP000038040"/>
    </source>
</evidence>
<organism evidence="2 4">
    <name type="scientific">Dracunculus medinensis</name>
    <name type="common">Guinea worm</name>
    <dbReference type="NCBI Taxonomy" id="318479"/>
    <lineage>
        <taxon>Eukaryota</taxon>
        <taxon>Metazoa</taxon>
        <taxon>Ecdysozoa</taxon>
        <taxon>Nematoda</taxon>
        <taxon>Chromadorea</taxon>
        <taxon>Rhabditida</taxon>
        <taxon>Spirurina</taxon>
        <taxon>Dracunculoidea</taxon>
        <taxon>Dracunculidae</taxon>
        <taxon>Dracunculus</taxon>
    </lineage>
</organism>
<dbReference type="Proteomes" id="UP000038040">
    <property type="component" value="Unplaced"/>
</dbReference>
<dbReference type="Proteomes" id="UP000274756">
    <property type="component" value="Unassembled WGS sequence"/>
</dbReference>
<reference evidence="4" key="1">
    <citation type="submission" date="2017-02" db="UniProtKB">
        <authorList>
            <consortium name="WormBaseParasite"/>
        </authorList>
    </citation>
    <scope>IDENTIFICATION</scope>
</reference>
<keyword evidence="3" id="KW-1185">Reference proteome</keyword>
<evidence type="ECO:0000313" key="1">
    <source>
        <dbReference type="EMBL" id="VDN57512.1"/>
    </source>
</evidence>
<dbReference type="WBParaSite" id="DME_0000332601-mRNA-1">
    <property type="protein sequence ID" value="DME_0000332601-mRNA-1"/>
    <property type="gene ID" value="DME_0000332601"/>
</dbReference>
<gene>
    <name evidence="1" type="ORF">DME_LOCUS7485</name>
</gene>